<protein>
    <recommendedName>
        <fullName evidence="1">holo-[acyl-carrier-protein] synthase</fullName>
        <ecNumber evidence="1">2.7.8.7</ecNumber>
    </recommendedName>
</protein>
<dbReference type="Proteomes" id="UP001217754">
    <property type="component" value="Chromosome 5"/>
</dbReference>
<dbReference type="InterPro" id="IPR037143">
    <property type="entry name" value="4-PPantetheinyl_Trfase_dom_sf"/>
</dbReference>
<feature type="domain" description="4'-phosphopantetheinyl transferase N-terminal" evidence="4">
    <location>
        <begin position="47"/>
        <end position="122"/>
    </location>
</feature>
<dbReference type="GO" id="GO:0000287">
    <property type="term" value="F:magnesium ion binding"/>
    <property type="evidence" value="ECO:0007669"/>
    <property type="project" value="InterPro"/>
</dbReference>
<evidence type="ECO:0000256" key="2">
    <source>
        <dbReference type="ARBA" id="ARBA00022679"/>
    </source>
</evidence>
<dbReference type="InterPro" id="IPR050559">
    <property type="entry name" value="P-Pant_transferase_sf"/>
</dbReference>
<dbReference type="GO" id="GO:0008897">
    <property type="term" value="F:holo-[acyl-carrier-protein] synthase activity"/>
    <property type="evidence" value="ECO:0007669"/>
    <property type="project" value="UniProtKB-EC"/>
</dbReference>
<dbReference type="Pfam" id="PF22624">
    <property type="entry name" value="AASDHPPT_N"/>
    <property type="match status" value="1"/>
</dbReference>
<sequence>MSVDVWAVDVSAWNALPYTRVDARGARHSDEHTREFDRDAAALVQPYDPEGYAKVQQYLRAVDRVRSLIARLLPRVYCATHGIAWSEVAVRTASGGRPYLETNGTYIDYNLTHDGDWVVMAVCRHSGVRVGIDVMEVALPSFEDSSASFCRTMEQSMAPPEKQYVLAASDDAAILQRLMDVWTYKEAYTKSIGEGLGCDFQSIEVAFWEDPLQLRVRGQAIDDVQFVEIVLPPGQQGASKPSQVALALHGHGARPPWPHPSKVDAARASDNGWLHTWTYDAFLAYARDTHRP</sequence>
<dbReference type="EC" id="2.7.8.7" evidence="1"/>
<evidence type="ECO:0000256" key="1">
    <source>
        <dbReference type="ARBA" id="ARBA00013172"/>
    </source>
</evidence>
<dbReference type="Gene3D" id="3.90.470.20">
    <property type="entry name" value="4'-phosphopantetheinyl transferase domain"/>
    <property type="match status" value="2"/>
</dbReference>
<name>A0AAF0F529_9BASI</name>
<dbReference type="InterPro" id="IPR055066">
    <property type="entry name" value="AASDHPPT_N"/>
</dbReference>
<dbReference type="GeneID" id="85226657"/>
<feature type="domain" description="4'-phosphopantetheinyl transferase" evidence="3">
    <location>
        <begin position="129"/>
        <end position="211"/>
    </location>
</feature>
<keyword evidence="6" id="KW-1185">Reference proteome</keyword>
<proteinExistence type="predicted"/>
<keyword evidence="2" id="KW-0808">Transferase</keyword>
<dbReference type="AlphaFoldDB" id="A0AAF0F529"/>
<evidence type="ECO:0000259" key="4">
    <source>
        <dbReference type="Pfam" id="PF22624"/>
    </source>
</evidence>
<evidence type="ECO:0000313" key="5">
    <source>
        <dbReference type="EMBL" id="WFD40024.1"/>
    </source>
</evidence>
<dbReference type="GO" id="GO:0005829">
    <property type="term" value="C:cytosol"/>
    <property type="evidence" value="ECO:0007669"/>
    <property type="project" value="TreeGrafter"/>
</dbReference>
<evidence type="ECO:0000313" key="6">
    <source>
        <dbReference type="Proteomes" id="UP001217754"/>
    </source>
</evidence>
<dbReference type="EMBL" id="CP119962">
    <property type="protein sequence ID" value="WFD40024.1"/>
    <property type="molecule type" value="Genomic_DNA"/>
</dbReference>
<evidence type="ECO:0000259" key="3">
    <source>
        <dbReference type="Pfam" id="PF01648"/>
    </source>
</evidence>
<accession>A0AAF0F529</accession>
<dbReference type="RefSeq" id="XP_060122921.1">
    <property type="nucleotide sequence ID" value="XM_060266938.1"/>
</dbReference>
<reference evidence="5" key="1">
    <citation type="submission" date="2023-03" db="EMBL/GenBank/DDBJ databases">
        <title>Mating type loci evolution in Malassezia.</title>
        <authorList>
            <person name="Coelho M.A."/>
        </authorList>
    </citation>
    <scope>NUCLEOTIDE SEQUENCE</scope>
    <source>
        <strain evidence="5">CBS 9431</strain>
    </source>
</reference>
<dbReference type="GO" id="GO:0019878">
    <property type="term" value="P:lysine biosynthetic process via aminoadipic acid"/>
    <property type="evidence" value="ECO:0007669"/>
    <property type="project" value="TreeGrafter"/>
</dbReference>
<dbReference type="InterPro" id="IPR008278">
    <property type="entry name" value="4-PPantetheinyl_Trfase_dom"/>
</dbReference>
<organism evidence="5 6">
    <name type="scientific">Malassezia japonica</name>
    <dbReference type="NCBI Taxonomy" id="223818"/>
    <lineage>
        <taxon>Eukaryota</taxon>
        <taxon>Fungi</taxon>
        <taxon>Dikarya</taxon>
        <taxon>Basidiomycota</taxon>
        <taxon>Ustilaginomycotina</taxon>
        <taxon>Malasseziomycetes</taxon>
        <taxon>Malasseziales</taxon>
        <taxon>Malasseziaceae</taxon>
        <taxon>Malassezia</taxon>
    </lineage>
</organism>
<dbReference type="PANTHER" id="PTHR12215:SF10">
    <property type="entry name" value="L-AMINOADIPATE-SEMIALDEHYDE DEHYDROGENASE-PHOSPHOPANTETHEINYL TRANSFERASE"/>
    <property type="match status" value="1"/>
</dbReference>
<dbReference type="SUPFAM" id="SSF56214">
    <property type="entry name" value="4'-phosphopantetheinyl transferase"/>
    <property type="match status" value="2"/>
</dbReference>
<gene>
    <name evidence="5" type="ORF">MJAP1_003006</name>
</gene>
<dbReference type="Pfam" id="PF01648">
    <property type="entry name" value="ACPS"/>
    <property type="match status" value="1"/>
</dbReference>
<dbReference type="PANTHER" id="PTHR12215">
    <property type="entry name" value="PHOSPHOPANTETHEINE TRANSFERASE"/>
    <property type="match status" value="1"/>
</dbReference>